<dbReference type="OrthoDB" id="2213137at2759"/>
<dbReference type="Pfam" id="PF07690">
    <property type="entry name" value="MFS_1"/>
    <property type="match status" value="1"/>
</dbReference>
<evidence type="ECO:0000313" key="6">
    <source>
        <dbReference type="Proteomes" id="UP000053257"/>
    </source>
</evidence>
<dbReference type="HOGENOM" id="CLU_001265_1_2_1"/>
<dbReference type="InterPro" id="IPR050327">
    <property type="entry name" value="Proton-linked_MCT"/>
</dbReference>
<dbReference type="InterPro" id="IPR036259">
    <property type="entry name" value="MFS_trans_sf"/>
</dbReference>
<feature type="transmembrane region" description="Helical" evidence="3">
    <location>
        <begin position="357"/>
        <end position="378"/>
    </location>
</feature>
<feature type="transmembrane region" description="Helical" evidence="3">
    <location>
        <begin position="218"/>
        <end position="237"/>
    </location>
</feature>
<dbReference type="GO" id="GO:0022857">
    <property type="term" value="F:transmembrane transporter activity"/>
    <property type="evidence" value="ECO:0007669"/>
    <property type="project" value="InterPro"/>
</dbReference>
<evidence type="ECO:0000313" key="5">
    <source>
        <dbReference type="EMBL" id="KIP08941.1"/>
    </source>
</evidence>
<dbReference type="Proteomes" id="UP000053257">
    <property type="component" value="Unassembled WGS sequence"/>
</dbReference>
<feature type="transmembrane region" description="Helical" evidence="3">
    <location>
        <begin position="51"/>
        <end position="70"/>
    </location>
</feature>
<evidence type="ECO:0000256" key="3">
    <source>
        <dbReference type="SAM" id="Phobius"/>
    </source>
</evidence>
<feature type="transmembrane region" description="Helical" evidence="3">
    <location>
        <begin position="130"/>
        <end position="147"/>
    </location>
</feature>
<feature type="domain" description="Major facilitator superfamily (MFS) profile" evidence="4">
    <location>
        <begin position="57"/>
        <end position="463"/>
    </location>
</feature>
<dbReference type="GO" id="GO:0016020">
    <property type="term" value="C:membrane"/>
    <property type="evidence" value="ECO:0007669"/>
    <property type="project" value="UniProtKB-SubCell"/>
</dbReference>
<dbReference type="InterPro" id="IPR020846">
    <property type="entry name" value="MFS_dom"/>
</dbReference>
<feature type="transmembrane region" description="Helical" evidence="3">
    <location>
        <begin position="265"/>
        <end position="288"/>
    </location>
</feature>
<accession>A0A0C3S1G0</accession>
<sequence>MPGCRPIPSHRTSAIELHEIQVGTQQDEEQIHGVNPDVAHQNLLAPVDRGFGAWSFLIAAFLIAGLVWGFPNTYGVFLLKYMEDPYWSSQTHASTLLPLVGPIATGIIYCAAPVTYALTSRFPNYRRKSLWFGVPLMFGSLFGASYARTLLVLLLLQGVTYAIGAALLYASSIYYMSEWFVEKRGLANGVIAAGPALGGVVLPLVLPSLIDKYGSGKTLRFFAIIISAMLLLILPFVRGRLPETPVVGPARPRSSNLLWLKDKNFWAINVANIIQALAYFVPILWLPTYVSSINLSANDAALSLAMLNAASLVGRLGFGTLSDIINPWTLASTTLVLTSLSVFVLWGVLSFNLAGVMVYGIVYGCLTGGWTSLWAGFLRPIAKDDPHLTTTLLGYFSLFRGIGNILSTPISTALRSNATSELASTHPTTVGGAYKGQYEGVILYAGTCFAAAAIVVGSGWLMNGTAVRRRGAI</sequence>
<keyword evidence="3" id="KW-0472">Membrane</keyword>
<gene>
    <name evidence="5" type="ORF">PHLGIDRAFT_103577</name>
</gene>
<feature type="transmembrane region" description="Helical" evidence="3">
    <location>
        <begin position="96"/>
        <end position="118"/>
    </location>
</feature>
<dbReference type="PROSITE" id="PS50850">
    <property type="entry name" value="MFS"/>
    <property type="match status" value="1"/>
</dbReference>
<reference evidence="5 6" key="1">
    <citation type="journal article" date="2014" name="PLoS Genet.">
        <title>Analysis of the Phlebiopsis gigantea genome, transcriptome and secretome provides insight into its pioneer colonization strategies of wood.</title>
        <authorList>
            <person name="Hori C."/>
            <person name="Ishida T."/>
            <person name="Igarashi K."/>
            <person name="Samejima M."/>
            <person name="Suzuki H."/>
            <person name="Master E."/>
            <person name="Ferreira P."/>
            <person name="Ruiz-Duenas F.J."/>
            <person name="Held B."/>
            <person name="Canessa P."/>
            <person name="Larrondo L.F."/>
            <person name="Schmoll M."/>
            <person name="Druzhinina I.S."/>
            <person name="Kubicek C.P."/>
            <person name="Gaskell J.A."/>
            <person name="Kersten P."/>
            <person name="St John F."/>
            <person name="Glasner J."/>
            <person name="Sabat G."/>
            <person name="Splinter BonDurant S."/>
            <person name="Syed K."/>
            <person name="Yadav J."/>
            <person name="Mgbeahuruike A.C."/>
            <person name="Kovalchuk A."/>
            <person name="Asiegbu F.O."/>
            <person name="Lackner G."/>
            <person name="Hoffmeister D."/>
            <person name="Rencoret J."/>
            <person name="Gutierrez A."/>
            <person name="Sun H."/>
            <person name="Lindquist E."/>
            <person name="Barry K."/>
            <person name="Riley R."/>
            <person name="Grigoriev I.V."/>
            <person name="Henrissat B."/>
            <person name="Kues U."/>
            <person name="Berka R.M."/>
            <person name="Martinez A.T."/>
            <person name="Covert S.F."/>
            <person name="Blanchette R.A."/>
            <person name="Cullen D."/>
        </authorList>
    </citation>
    <scope>NUCLEOTIDE SEQUENCE [LARGE SCALE GENOMIC DNA]</scope>
    <source>
        <strain evidence="5 6">11061_1 CR5-6</strain>
    </source>
</reference>
<feature type="transmembrane region" description="Helical" evidence="3">
    <location>
        <begin position="186"/>
        <end position="206"/>
    </location>
</feature>
<dbReference type="EMBL" id="KN840472">
    <property type="protein sequence ID" value="KIP08941.1"/>
    <property type="molecule type" value="Genomic_DNA"/>
</dbReference>
<organism evidence="5 6">
    <name type="scientific">Phlebiopsis gigantea (strain 11061_1 CR5-6)</name>
    <name type="common">White-rot fungus</name>
    <name type="synonym">Peniophora gigantea</name>
    <dbReference type="NCBI Taxonomy" id="745531"/>
    <lineage>
        <taxon>Eukaryota</taxon>
        <taxon>Fungi</taxon>
        <taxon>Dikarya</taxon>
        <taxon>Basidiomycota</taxon>
        <taxon>Agaricomycotina</taxon>
        <taxon>Agaricomycetes</taxon>
        <taxon>Polyporales</taxon>
        <taxon>Phanerochaetaceae</taxon>
        <taxon>Phlebiopsis</taxon>
    </lineage>
</organism>
<dbReference type="SUPFAM" id="SSF103473">
    <property type="entry name" value="MFS general substrate transporter"/>
    <property type="match status" value="1"/>
</dbReference>
<evidence type="ECO:0000256" key="1">
    <source>
        <dbReference type="ARBA" id="ARBA00004141"/>
    </source>
</evidence>
<feature type="transmembrane region" description="Helical" evidence="3">
    <location>
        <begin position="153"/>
        <end position="174"/>
    </location>
</feature>
<dbReference type="Gene3D" id="1.20.1250.20">
    <property type="entry name" value="MFS general substrate transporter like domains"/>
    <property type="match status" value="2"/>
</dbReference>
<dbReference type="PANTHER" id="PTHR11360">
    <property type="entry name" value="MONOCARBOXYLATE TRANSPORTER"/>
    <property type="match status" value="1"/>
</dbReference>
<feature type="transmembrane region" description="Helical" evidence="3">
    <location>
        <begin position="441"/>
        <end position="461"/>
    </location>
</feature>
<keyword evidence="3" id="KW-0812">Transmembrane</keyword>
<name>A0A0C3S1G0_PHLG1</name>
<keyword evidence="6" id="KW-1185">Reference proteome</keyword>
<comment type="subcellular location">
    <subcellularLocation>
        <location evidence="1">Membrane</location>
        <topology evidence="1">Multi-pass membrane protein</topology>
    </subcellularLocation>
</comment>
<evidence type="ECO:0000256" key="2">
    <source>
        <dbReference type="ARBA" id="ARBA00006727"/>
    </source>
</evidence>
<dbReference type="PANTHER" id="PTHR11360:SF287">
    <property type="entry name" value="MFS MONOCARBOXYLATE TRANSPORTER"/>
    <property type="match status" value="1"/>
</dbReference>
<feature type="transmembrane region" description="Helical" evidence="3">
    <location>
        <begin position="330"/>
        <end position="351"/>
    </location>
</feature>
<proteinExistence type="inferred from homology"/>
<evidence type="ECO:0000259" key="4">
    <source>
        <dbReference type="PROSITE" id="PS50850"/>
    </source>
</evidence>
<dbReference type="AlphaFoldDB" id="A0A0C3S1G0"/>
<dbReference type="InterPro" id="IPR011701">
    <property type="entry name" value="MFS"/>
</dbReference>
<protein>
    <recommendedName>
        <fullName evidence="4">Major facilitator superfamily (MFS) profile domain-containing protein</fullName>
    </recommendedName>
</protein>
<comment type="similarity">
    <text evidence="2">Belongs to the major facilitator superfamily. Monocarboxylate porter (TC 2.A.1.13) family.</text>
</comment>
<keyword evidence="3" id="KW-1133">Transmembrane helix</keyword>